<feature type="domain" description="VWFA" evidence="3">
    <location>
        <begin position="392"/>
        <end position="564"/>
    </location>
</feature>
<feature type="compositionally biased region" description="Pro residues" evidence="1">
    <location>
        <begin position="184"/>
        <end position="200"/>
    </location>
</feature>
<name>A0A8C4QSA3_EPTBU</name>
<evidence type="ECO:0000259" key="3">
    <source>
        <dbReference type="PROSITE" id="PS50234"/>
    </source>
</evidence>
<dbReference type="PROSITE" id="PS50234">
    <property type="entry name" value="VWFA"/>
    <property type="match status" value="3"/>
</dbReference>
<dbReference type="InterPro" id="IPR036465">
    <property type="entry name" value="vWFA_dom_sf"/>
</dbReference>
<proteinExistence type="predicted"/>
<dbReference type="SMART" id="SM00327">
    <property type="entry name" value="VWA"/>
    <property type="match status" value="3"/>
</dbReference>
<evidence type="ECO:0000313" key="4">
    <source>
        <dbReference type="Ensembl" id="ENSEBUP00000019839.1"/>
    </source>
</evidence>
<feature type="signal peptide" evidence="2">
    <location>
        <begin position="1"/>
        <end position="19"/>
    </location>
</feature>
<accession>A0A8C4QSA3</accession>
<feature type="chain" id="PRO_5044680542" description="VWFA domain-containing protein" evidence="2">
    <location>
        <begin position="20"/>
        <end position="587"/>
    </location>
</feature>
<dbReference type="AlphaFoldDB" id="A0A8C4QSA3"/>
<feature type="region of interest" description="Disordered" evidence="1">
    <location>
        <begin position="180"/>
        <end position="202"/>
    </location>
</feature>
<dbReference type="PANTHER" id="PTHR24020">
    <property type="entry name" value="COLLAGEN ALPHA"/>
    <property type="match status" value="1"/>
</dbReference>
<evidence type="ECO:0000256" key="1">
    <source>
        <dbReference type="SAM" id="MobiDB-lite"/>
    </source>
</evidence>
<reference evidence="4" key="1">
    <citation type="submission" date="2025-05" db="UniProtKB">
        <authorList>
            <consortium name="Ensembl"/>
        </authorList>
    </citation>
    <scope>IDENTIFICATION</scope>
</reference>
<dbReference type="PANTHER" id="PTHR24020:SF84">
    <property type="entry name" value="VWFA DOMAIN-CONTAINING PROTEIN"/>
    <property type="match status" value="1"/>
</dbReference>
<feature type="domain" description="VWFA" evidence="3">
    <location>
        <begin position="20"/>
        <end position="174"/>
    </location>
</feature>
<dbReference type="Ensembl" id="ENSEBUT00000020415.1">
    <property type="protein sequence ID" value="ENSEBUP00000019839.1"/>
    <property type="gene ID" value="ENSEBUG00000012326.1"/>
</dbReference>
<dbReference type="GeneTree" id="ENSGT00940000156462"/>
<dbReference type="Ensembl" id="ENSEBUT00000020430.1">
    <property type="protein sequence ID" value="ENSEBUP00000019853.1"/>
    <property type="gene ID" value="ENSEBUG00000012326.1"/>
</dbReference>
<protein>
    <recommendedName>
        <fullName evidence="3">VWFA domain-containing protein</fullName>
    </recommendedName>
</protein>
<evidence type="ECO:0000313" key="5">
    <source>
        <dbReference type="Proteomes" id="UP000694388"/>
    </source>
</evidence>
<feature type="domain" description="VWFA" evidence="3">
    <location>
        <begin position="210"/>
        <end position="380"/>
    </location>
</feature>
<evidence type="ECO:0000256" key="2">
    <source>
        <dbReference type="SAM" id="SignalP"/>
    </source>
</evidence>
<dbReference type="Proteomes" id="UP000694388">
    <property type="component" value="Unplaced"/>
</dbReference>
<organism evidence="4 5">
    <name type="scientific">Eptatretus burgeri</name>
    <name type="common">Inshore hagfish</name>
    <dbReference type="NCBI Taxonomy" id="7764"/>
    <lineage>
        <taxon>Eukaryota</taxon>
        <taxon>Metazoa</taxon>
        <taxon>Chordata</taxon>
        <taxon>Craniata</taxon>
        <taxon>Vertebrata</taxon>
        <taxon>Cyclostomata</taxon>
        <taxon>Myxini</taxon>
        <taxon>Myxiniformes</taxon>
        <taxon>Myxinidae</taxon>
        <taxon>Eptatretinae</taxon>
        <taxon>Eptatretus</taxon>
    </lineage>
</organism>
<dbReference type="SUPFAM" id="SSF53300">
    <property type="entry name" value="vWA-like"/>
    <property type="match status" value="3"/>
</dbReference>
<sequence length="587" mass="63394">MFFLLPIALLYIMCPPVTISVTQGLAIRPDAVRVGLVEFSGWRKRPRHRTFFHLPQHKSQEAVLKAIRKTPYMRGSTRTGAALQYTLGDVFARAPRSGVPRILVLITDGKSQDHVSGPGKHLRNSGIEIFTIGVGKFNRHQLEEIASNPKNTHILTVNNVGALKSIGETLLKSVCSAAQEKPKPQPIPLPRPPPLQPAPEPKPENELELELIFLIDGTIPQSQFAYIIKFLNAIVGRLSLGNDYTRIAIVVIGTETSYAVPFSGSRTELVSSFLKLHAVSGSRNLGLALKYVASNLLNKARPNAAKFIVTILGGPPADDFSIGLADVESMGGSVIALGAGLDAQILEQIASSHSLFVSWTSLSSLVSYSSSFITLVYEPIIVETNPSTTNMDLVFLVDGSNGVSDTDFVEIRRFLSNSVSSIDVRPDRHRLAIVQIGGQPHTDLFLDSTGGKKAALAAISKMSRTKGARNVGQALTYVLTNVLNTQHGARPYTGKMVVMVVGGATADDVTGPVKELRNLGISVLIVGVAYSDTTALEAIASSPDFVSTYNSFGMLESFSLTTGMLKRRLNNEPYMRANLICVCSINF</sequence>
<dbReference type="Pfam" id="PF00092">
    <property type="entry name" value="VWA"/>
    <property type="match status" value="3"/>
</dbReference>
<dbReference type="InterPro" id="IPR002035">
    <property type="entry name" value="VWF_A"/>
</dbReference>
<keyword evidence="2" id="KW-0732">Signal</keyword>
<dbReference type="Gene3D" id="3.40.50.410">
    <property type="entry name" value="von Willebrand factor, type A domain"/>
    <property type="match status" value="3"/>
</dbReference>
<keyword evidence="5" id="KW-1185">Reference proteome</keyword>
<dbReference type="InterPro" id="IPR050525">
    <property type="entry name" value="ECM_Assembly_Org"/>
</dbReference>